<name>A0AA36CPF1_9BILA</name>
<feature type="domain" description="Ig-like" evidence="9">
    <location>
        <begin position="527"/>
        <end position="633"/>
    </location>
</feature>
<dbReference type="PROSITE" id="PS50835">
    <property type="entry name" value="IG_LIKE"/>
    <property type="match status" value="3"/>
</dbReference>
<dbReference type="PANTHER" id="PTHR45842:SF12">
    <property type="entry name" value="KEKKON 5, ISOFORM A"/>
    <property type="match status" value="1"/>
</dbReference>
<feature type="domain" description="Ig-like" evidence="9">
    <location>
        <begin position="639"/>
        <end position="728"/>
    </location>
</feature>
<dbReference type="SUPFAM" id="SSF52047">
    <property type="entry name" value="RNI-like"/>
    <property type="match status" value="1"/>
</dbReference>
<dbReference type="FunFam" id="3.80.10.10:FF:001164">
    <property type="entry name" value="GH01279p"/>
    <property type="match status" value="1"/>
</dbReference>
<dbReference type="InterPro" id="IPR036179">
    <property type="entry name" value="Ig-like_dom_sf"/>
</dbReference>
<feature type="transmembrane region" description="Helical" evidence="7">
    <location>
        <begin position="850"/>
        <end position="875"/>
    </location>
</feature>
<dbReference type="SUPFAM" id="SSF52058">
    <property type="entry name" value="L domain-like"/>
    <property type="match status" value="1"/>
</dbReference>
<dbReference type="Gene3D" id="2.60.40.10">
    <property type="entry name" value="Immunoglobulins"/>
    <property type="match status" value="3"/>
</dbReference>
<evidence type="ECO:0000256" key="3">
    <source>
        <dbReference type="ARBA" id="ARBA00022737"/>
    </source>
</evidence>
<dbReference type="Pfam" id="PF13855">
    <property type="entry name" value="LRR_8"/>
    <property type="match status" value="5"/>
</dbReference>
<keyword evidence="4" id="KW-1015">Disulfide bond</keyword>
<evidence type="ECO:0000256" key="8">
    <source>
        <dbReference type="SAM" id="SignalP"/>
    </source>
</evidence>
<dbReference type="InterPro" id="IPR013783">
    <property type="entry name" value="Ig-like_fold"/>
</dbReference>
<dbReference type="SMART" id="SM00369">
    <property type="entry name" value="LRR_TYP"/>
    <property type="match status" value="13"/>
</dbReference>
<feature type="non-terminal residue" evidence="10">
    <location>
        <position position="1"/>
    </location>
</feature>
<dbReference type="SMART" id="SM00365">
    <property type="entry name" value="LRR_SD22"/>
    <property type="match status" value="8"/>
</dbReference>
<dbReference type="InterPro" id="IPR032675">
    <property type="entry name" value="LRR_dom_sf"/>
</dbReference>
<proteinExistence type="predicted"/>
<dbReference type="InterPro" id="IPR003599">
    <property type="entry name" value="Ig_sub"/>
</dbReference>
<keyword evidence="3" id="KW-0677">Repeat</keyword>
<feature type="signal peptide" evidence="8">
    <location>
        <begin position="1"/>
        <end position="29"/>
    </location>
</feature>
<dbReference type="InterPro" id="IPR013098">
    <property type="entry name" value="Ig_I-set"/>
</dbReference>
<keyword evidence="5" id="KW-0325">Glycoprotein</keyword>
<keyword evidence="7" id="KW-0472">Membrane</keyword>
<dbReference type="FunFam" id="2.60.40.10:FF:000032">
    <property type="entry name" value="palladin isoform X1"/>
    <property type="match status" value="1"/>
</dbReference>
<dbReference type="PROSITE" id="PS51450">
    <property type="entry name" value="LRR"/>
    <property type="match status" value="4"/>
</dbReference>
<evidence type="ECO:0000313" key="11">
    <source>
        <dbReference type="Proteomes" id="UP001177023"/>
    </source>
</evidence>
<dbReference type="Proteomes" id="UP001177023">
    <property type="component" value="Unassembled WGS sequence"/>
</dbReference>
<gene>
    <name evidence="10" type="ORF">MSPICULIGERA_LOCUS10423</name>
</gene>
<evidence type="ECO:0000256" key="7">
    <source>
        <dbReference type="SAM" id="Phobius"/>
    </source>
</evidence>
<protein>
    <recommendedName>
        <fullName evidence="9">Ig-like domain-containing protein</fullName>
    </recommendedName>
</protein>
<dbReference type="InterPro" id="IPR003591">
    <property type="entry name" value="Leu-rich_rpt_typical-subtyp"/>
</dbReference>
<dbReference type="InterPro" id="IPR003598">
    <property type="entry name" value="Ig_sub2"/>
</dbReference>
<evidence type="ECO:0000256" key="2">
    <source>
        <dbReference type="ARBA" id="ARBA00022729"/>
    </source>
</evidence>
<keyword evidence="1" id="KW-0433">Leucine-rich repeat</keyword>
<reference evidence="10" key="1">
    <citation type="submission" date="2023-06" db="EMBL/GenBank/DDBJ databases">
        <authorList>
            <person name="Delattre M."/>
        </authorList>
    </citation>
    <scope>NUCLEOTIDE SEQUENCE</scope>
    <source>
        <strain evidence="10">AF72</strain>
    </source>
</reference>
<evidence type="ECO:0000256" key="6">
    <source>
        <dbReference type="ARBA" id="ARBA00023319"/>
    </source>
</evidence>
<feature type="chain" id="PRO_5041367724" description="Ig-like domain-containing protein" evidence="8">
    <location>
        <begin position="30"/>
        <end position="898"/>
    </location>
</feature>
<evidence type="ECO:0000313" key="10">
    <source>
        <dbReference type="EMBL" id="CAJ0572029.1"/>
    </source>
</evidence>
<evidence type="ECO:0000256" key="1">
    <source>
        <dbReference type="ARBA" id="ARBA00022614"/>
    </source>
</evidence>
<sequence>MSHVVPMYSFLCRTLQFLLFLSIFCSSLAGPVTKCPEKCHCFKRNLDCSSRGLRDVPYGIPKATLHLDLSNNDLSELDVTRFTHLRRLSTLDLSNNRLSTSSVERGLVVLGKLTVLDLRRNLIDRIPANLHLLEKLVRLEMRGNNISTISAGDVQMLSMIREVDLSKNQIISWKFSSADSNFLLDGRRQLVGSHIESLDLSLNAINQLPPDAFSNMGFLQRLSLASNRLENVSSTQWNGLRTLQSLDISRNSIAHLPSLAFNTTPQLTNLSLAENRINRLDDGVFFKAYQLTTLNLSSNLIHNISGGWHYGLSELQTLDLSSNRIGWVDAASWQNVADLRELRLGHNGLRMLPSGAFSSLRKLHTLGLQANGLESLHKTALSGLDQLWSLDLSSNALAVCLEDGAVLYNTSLPFLKELRFSNNSLKALPARAFARFPALEVLDLRHNPIATMLKGSFEPLALKTFYLNTSSLLCDCKLDWWAAWLYQSRLDKRHIETRCSHPAPLVGINVAALDVANLTCVDDSPRPRITSHPPPQTKTMIGSEAHVDCAGYGEAPLWLEWRLTEIGGKSRVIFENSDPRFLLTVTEIPGVQKNQMGLSGQLTLTNAQLSDRAEYQCVVRNQFGADYSNRTFLEVQQIPVFTSEPDDLALLVGQNAKIACSATGVPTPVIKWQKDGGESFLAAAERRLHVYSHDEHLYIISVKPEDSGVYTCHAVNDAGHQQASATLRIYDNYFRSPLQDLEVAEGDTVALDCTADLQPGQRVQWIHEYPNGDTEVVYPSTRLSLLARDQLLLLVKATHRDSGRYSCELWAGAHLLAAQRASITVFSASAPVMERLLIRQGHLNITLGQLITIVFLATLLGLGFICCLTIFIIYYRRAARDHRRYRARSYGPVNQPTI</sequence>
<dbReference type="Gene3D" id="3.80.10.10">
    <property type="entry name" value="Ribonuclease Inhibitor"/>
    <property type="match status" value="4"/>
</dbReference>
<accession>A0AA36CPF1</accession>
<dbReference type="PRINTS" id="PR00019">
    <property type="entry name" value="LEURICHRPT"/>
</dbReference>
<keyword evidence="6" id="KW-0393">Immunoglobulin domain</keyword>
<dbReference type="SMART" id="SM00409">
    <property type="entry name" value="IG"/>
    <property type="match status" value="3"/>
</dbReference>
<dbReference type="InterPro" id="IPR050467">
    <property type="entry name" value="LRFN"/>
</dbReference>
<dbReference type="SMART" id="SM00364">
    <property type="entry name" value="LRR_BAC"/>
    <property type="match status" value="4"/>
</dbReference>
<dbReference type="InterPro" id="IPR001611">
    <property type="entry name" value="Leu-rich_rpt"/>
</dbReference>
<keyword evidence="7" id="KW-1133">Transmembrane helix</keyword>
<keyword evidence="7" id="KW-0812">Transmembrane</keyword>
<dbReference type="InterPro" id="IPR007110">
    <property type="entry name" value="Ig-like_dom"/>
</dbReference>
<keyword evidence="11" id="KW-1185">Reference proteome</keyword>
<evidence type="ECO:0000256" key="4">
    <source>
        <dbReference type="ARBA" id="ARBA00023157"/>
    </source>
</evidence>
<dbReference type="SUPFAM" id="SSF48726">
    <property type="entry name" value="Immunoglobulin"/>
    <property type="match status" value="3"/>
</dbReference>
<dbReference type="AlphaFoldDB" id="A0AA36CPF1"/>
<feature type="domain" description="Ig-like" evidence="9">
    <location>
        <begin position="731"/>
        <end position="824"/>
    </location>
</feature>
<organism evidence="10 11">
    <name type="scientific">Mesorhabditis spiculigera</name>
    <dbReference type="NCBI Taxonomy" id="96644"/>
    <lineage>
        <taxon>Eukaryota</taxon>
        <taxon>Metazoa</taxon>
        <taxon>Ecdysozoa</taxon>
        <taxon>Nematoda</taxon>
        <taxon>Chromadorea</taxon>
        <taxon>Rhabditida</taxon>
        <taxon>Rhabditina</taxon>
        <taxon>Rhabditomorpha</taxon>
        <taxon>Rhabditoidea</taxon>
        <taxon>Rhabditidae</taxon>
        <taxon>Mesorhabditinae</taxon>
        <taxon>Mesorhabditis</taxon>
    </lineage>
</organism>
<evidence type="ECO:0000259" key="9">
    <source>
        <dbReference type="PROSITE" id="PS50835"/>
    </source>
</evidence>
<evidence type="ECO:0000256" key="5">
    <source>
        <dbReference type="ARBA" id="ARBA00023180"/>
    </source>
</evidence>
<keyword evidence="2 8" id="KW-0732">Signal</keyword>
<dbReference type="EMBL" id="CATQJA010002589">
    <property type="protein sequence ID" value="CAJ0572029.1"/>
    <property type="molecule type" value="Genomic_DNA"/>
</dbReference>
<dbReference type="SMART" id="SM00013">
    <property type="entry name" value="LRRNT"/>
    <property type="match status" value="1"/>
</dbReference>
<dbReference type="Pfam" id="PF07679">
    <property type="entry name" value="I-set"/>
    <property type="match status" value="2"/>
</dbReference>
<comment type="caution">
    <text evidence="10">The sequence shown here is derived from an EMBL/GenBank/DDBJ whole genome shotgun (WGS) entry which is preliminary data.</text>
</comment>
<dbReference type="SMART" id="SM00408">
    <property type="entry name" value="IGc2"/>
    <property type="match status" value="3"/>
</dbReference>
<dbReference type="PANTHER" id="PTHR45842">
    <property type="entry name" value="SYNAPTIC ADHESION-LIKE MOLECULE SALM"/>
    <property type="match status" value="1"/>
</dbReference>
<dbReference type="InterPro" id="IPR000372">
    <property type="entry name" value="LRRNT"/>
</dbReference>